<keyword evidence="2" id="KW-1185">Reference proteome</keyword>
<organism evidence="1 2">
    <name type="scientific">Kingdonia uniflora</name>
    <dbReference type="NCBI Taxonomy" id="39325"/>
    <lineage>
        <taxon>Eukaryota</taxon>
        <taxon>Viridiplantae</taxon>
        <taxon>Streptophyta</taxon>
        <taxon>Embryophyta</taxon>
        <taxon>Tracheophyta</taxon>
        <taxon>Spermatophyta</taxon>
        <taxon>Magnoliopsida</taxon>
        <taxon>Ranunculales</taxon>
        <taxon>Circaeasteraceae</taxon>
        <taxon>Kingdonia</taxon>
    </lineage>
</organism>
<dbReference type="AlphaFoldDB" id="A0A7J7P5E5"/>
<protein>
    <submittedName>
        <fullName evidence="1">Uncharacterized protein</fullName>
    </submittedName>
</protein>
<reference evidence="1 2" key="1">
    <citation type="journal article" date="2020" name="IScience">
        <title>Genome Sequencing of the Endangered Kingdonia uniflora (Circaeasteraceae, Ranunculales) Reveals Potential Mechanisms of Evolutionary Specialization.</title>
        <authorList>
            <person name="Sun Y."/>
            <person name="Deng T."/>
            <person name="Zhang A."/>
            <person name="Moore M.J."/>
            <person name="Landis J.B."/>
            <person name="Lin N."/>
            <person name="Zhang H."/>
            <person name="Zhang X."/>
            <person name="Huang J."/>
            <person name="Zhang X."/>
            <person name="Sun H."/>
            <person name="Wang H."/>
        </authorList>
    </citation>
    <scope>NUCLEOTIDE SEQUENCE [LARGE SCALE GENOMIC DNA]</scope>
    <source>
        <strain evidence="1">TB1705</strain>
        <tissue evidence="1">Leaf</tissue>
    </source>
</reference>
<dbReference type="Proteomes" id="UP000541444">
    <property type="component" value="Unassembled WGS sequence"/>
</dbReference>
<dbReference type="EMBL" id="JACGCM010000252">
    <property type="protein sequence ID" value="KAF6174641.1"/>
    <property type="molecule type" value="Genomic_DNA"/>
</dbReference>
<gene>
    <name evidence="1" type="ORF">GIB67_006293</name>
</gene>
<proteinExistence type="predicted"/>
<sequence length="76" mass="8938">MIFVERRWDQFRQWKRGCVKLLAVHSRDCARVKETVFLFVKMKGFLKGFAKGFAIDASVLRLARNEIERLSVHILA</sequence>
<accession>A0A7J7P5E5</accession>
<evidence type="ECO:0000313" key="1">
    <source>
        <dbReference type="EMBL" id="KAF6174641.1"/>
    </source>
</evidence>
<name>A0A7J7P5E5_9MAGN</name>
<comment type="caution">
    <text evidence="1">The sequence shown here is derived from an EMBL/GenBank/DDBJ whole genome shotgun (WGS) entry which is preliminary data.</text>
</comment>
<evidence type="ECO:0000313" key="2">
    <source>
        <dbReference type="Proteomes" id="UP000541444"/>
    </source>
</evidence>